<dbReference type="HOGENOM" id="CLU_085459_2_0_1"/>
<sequence>MLAFSRLTSILLFVLSLSFLTCAAPTAKSQGLALRGADVDANALLAVCVDAKVAIQAQLDACDQVTDVKAALQVVAKVIANVNLVAEMAGKAQVGVTISDDIKVKIFAEIALLVKLVVKICAALVAKLGVSVAAVLCIQLDAAVKILLLTVEAHISGVIAACAKVLIDIKADVLVKLNLCLLAQALGIAKVSINTAVGAGVAVGVSP</sequence>
<proteinExistence type="predicted"/>
<dbReference type="AlphaFoldDB" id="M5C302"/>
<evidence type="ECO:0000313" key="5">
    <source>
        <dbReference type="Proteomes" id="UP000059188"/>
    </source>
</evidence>
<dbReference type="OrthoDB" id="3251611at2759"/>
<reference evidence="2" key="1">
    <citation type="submission" date="2012-10" db="EMBL/GenBank/DDBJ databases">
        <authorList>
            <person name="Jelonek L."/>
        </authorList>
    </citation>
    <scope>NUCLEOTIDE SEQUENCE</scope>
    <source>
        <strain evidence="2">Isolate 7/3/14</strain>
    </source>
</reference>
<gene>
    <name evidence="2" type="ORF">BN14_07480</name>
    <name evidence="3" type="ORF">RSOLAG1IB_09718</name>
</gene>
<dbReference type="Proteomes" id="UP000012065">
    <property type="component" value="Unassembled WGS sequence"/>
</dbReference>
<evidence type="ECO:0008006" key="6">
    <source>
        <dbReference type="Google" id="ProtNLM"/>
    </source>
</evidence>
<feature type="chain" id="PRO_5009340621" description="Transmembrane protein" evidence="1">
    <location>
        <begin position="24"/>
        <end position="207"/>
    </location>
</feature>
<keyword evidence="5" id="KW-1185">Reference proteome</keyword>
<dbReference type="EMBL" id="LN679148">
    <property type="protein sequence ID" value="CEL60536.1"/>
    <property type="molecule type" value="Genomic_DNA"/>
</dbReference>
<keyword evidence="1" id="KW-0732">Signal</keyword>
<dbReference type="EMBL" id="CAOJ01011443">
    <property type="protein sequence ID" value="CCO33405.1"/>
    <property type="molecule type" value="Genomic_DNA"/>
</dbReference>
<evidence type="ECO:0000313" key="3">
    <source>
        <dbReference type="EMBL" id="CEL60536.1"/>
    </source>
</evidence>
<evidence type="ECO:0000256" key="1">
    <source>
        <dbReference type="SAM" id="SignalP"/>
    </source>
</evidence>
<reference evidence="2 4" key="2">
    <citation type="journal article" date="2013" name="J. Biotechnol.">
        <title>Establishment and interpretation of the genome sequence of the phytopathogenic fungus Rhizoctonia solani AG1-IB isolate 7/3/14.</title>
        <authorList>
            <person name="Wibberg D.W."/>
            <person name="Jelonek L.J."/>
            <person name="Rupp O.R."/>
            <person name="Hennig M.H."/>
            <person name="Eikmeyer F.E."/>
            <person name="Goesmann A.G."/>
            <person name="Hartmann A.H."/>
            <person name="Borriss R.B."/>
            <person name="Grosch R.G."/>
            <person name="Puehler A.P."/>
            <person name="Schlueter A.S."/>
        </authorList>
    </citation>
    <scope>NUCLEOTIDE SEQUENCE [LARGE SCALE GENOMIC DNA]</scope>
    <source>
        <strain evidence="4">AG1-IB / isolate 7/3/14</strain>
        <strain evidence="2">Isolate 7/3/14</strain>
    </source>
</reference>
<evidence type="ECO:0000313" key="2">
    <source>
        <dbReference type="EMBL" id="CCO33405.1"/>
    </source>
</evidence>
<feature type="signal peptide" evidence="1">
    <location>
        <begin position="1"/>
        <end position="23"/>
    </location>
</feature>
<protein>
    <recommendedName>
        <fullName evidence="6">Transmembrane protein</fullName>
    </recommendedName>
</protein>
<accession>M5C302</accession>
<dbReference type="Proteomes" id="UP000059188">
    <property type="component" value="Unassembled WGS sequence"/>
</dbReference>
<name>M5C302_THACB</name>
<evidence type="ECO:0000313" key="4">
    <source>
        <dbReference type="Proteomes" id="UP000012065"/>
    </source>
</evidence>
<organism evidence="2 4">
    <name type="scientific">Thanatephorus cucumeris (strain AG1-IB / isolate 7/3/14)</name>
    <name type="common">Lettuce bottom rot fungus</name>
    <name type="synonym">Rhizoctonia solani</name>
    <dbReference type="NCBI Taxonomy" id="1108050"/>
    <lineage>
        <taxon>Eukaryota</taxon>
        <taxon>Fungi</taxon>
        <taxon>Dikarya</taxon>
        <taxon>Basidiomycota</taxon>
        <taxon>Agaricomycotina</taxon>
        <taxon>Agaricomycetes</taxon>
        <taxon>Cantharellales</taxon>
        <taxon>Ceratobasidiaceae</taxon>
        <taxon>Rhizoctonia</taxon>
        <taxon>Rhizoctonia solani AG-1</taxon>
    </lineage>
</organism>
<reference evidence="3 5" key="3">
    <citation type="submission" date="2014-11" db="EMBL/GenBank/DDBJ databases">
        <authorList>
            <person name="Wibberg Daniel"/>
        </authorList>
    </citation>
    <scope>NUCLEOTIDE SEQUENCE [LARGE SCALE GENOMIC DNA]</scope>
    <source>
        <strain evidence="3">Rhizoctonia solani AG1-IB 7/3/14</strain>
    </source>
</reference>